<dbReference type="Pfam" id="PF13560">
    <property type="entry name" value="HTH_31"/>
    <property type="match status" value="1"/>
</dbReference>
<name>A0A6G9YVE2_9NOCA</name>
<dbReference type="InterPro" id="IPR010982">
    <property type="entry name" value="Lambda_DNA-bd_dom_sf"/>
</dbReference>
<feature type="compositionally biased region" description="Basic and acidic residues" evidence="1">
    <location>
        <begin position="123"/>
        <end position="134"/>
    </location>
</feature>
<dbReference type="AlphaFoldDB" id="A0A6G9YVE2"/>
<gene>
    <name evidence="3" type="ORF">F5544_45000</name>
</gene>
<proteinExistence type="predicted"/>
<organism evidence="3 4">
    <name type="scientific">Nocardia arthritidis</name>
    <dbReference type="NCBI Taxonomy" id="228602"/>
    <lineage>
        <taxon>Bacteria</taxon>
        <taxon>Bacillati</taxon>
        <taxon>Actinomycetota</taxon>
        <taxon>Actinomycetes</taxon>
        <taxon>Mycobacteriales</taxon>
        <taxon>Nocardiaceae</taxon>
        <taxon>Nocardia</taxon>
    </lineage>
</organism>
<dbReference type="Gene3D" id="1.10.260.40">
    <property type="entry name" value="lambda repressor-like DNA-binding domains"/>
    <property type="match status" value="1"/>
</dbReference>
<evidence type="ECO:0000313" key="4">
    <source>
        <dbReference type="Proteomes" id="UP000503540"/>
    </source>
</evidence>
<dbReference type="SMART" id="SM00530">
    <property type="entry name" value="HTH_XRE"/>
    <property type="match status" value="1"/>
</dbReference>
<sequence length="442" mass="49420">MTCTAMTPRSCVRYLKRARTFRRAAAVPSARRRAHAQHTIASRTERRPWWISKLLARIPSTKSIGGRNILHSGRGSGRCSRRALSLNCPEPKRSHGEPSLWWPRARSGRIRPIGVLGAAIPRGGREQHRTERAVSPRSAKAAKNSDDEGDDSASSTLPRRQLGRYLRDWRTQAGLTIAEASRLMEWGASTLQRLEKGQADRIRTIDVQELCRIYGIPEPVTDGLKGLALQAAVKSWWHAYGDLIPENFDVYVGLEASAKQLTAYQSELVLGQLQTADYARALIRLGKPEESEPEVERRVQLRMQRQSLITRKASPANVDVVLDESVLRRVVGGVKVMAAQLRHLADLSTRPNITLRILPFAAGIPLGDSTGPFTVLCFGTDSKGQPVEPPVVYVEGFTGDLYLERLADVRRYHLAHECLRRCALDIQESRHLLRQLAKEYVA</sequence>
<feature type="region of interest" description="Disordered" evidence="1">
    <location>
        <begin position="117"/>
        <end position="157"/>
    </location>
</feature>
<dbReference type="SUPFAM" id="SSF47413">
    <property type="entry name" value="lambda repressor-like DNA-binding domains"/>
    <property type="match status" value="1"/>
</dbReference>
<feature type="domain" description="HTH cro/C1-type" evidence="2">
    <location>
        <begin position="166"/>
        <end position="220"/>
    </location>
</feature>
<dbReference type="PROSITE" id="PS50943">
    <property type="entry name" value="HTH_CROC1"/>
    <property type="match status" value="1"/>
</dbReference>
<dbReference type="KEGG" id="nah:F5544_45000"/>
<evidence type="ECO:0000313" key="3">
    <source>
        <dbReference type="EMBL" id="QIS16803.1"/>
    </source>
</evidence>
<dbReference type="InterPro" id="IPR001387">
    <property type="entry name" value="Cro/C1-type_HTH"/>
</dbReference>
<dbReference type="InterPro" id="IPR043917">
    <property type="entry name" value="DUF5753"/>
</dbReference>
<dbReference type="CDD" id="cd00093">
    <property type="entry name" value="HTH_XRE"/>
    <property type="match status" value="1"/>
</dbReference>
<dbReference type="GO" id="GO:0003677">
    <property type="term" value="F:DNA binding"/>
    <property type="evidence" value="ECO:0007669"/>
    <property type="project" value="InterPro"/>
</dbReference>
<evidence type="ECO:0000259" key="2">
    <source>
        <dbReference type="PROSITE" id="PS50943"/>
    </source>
</evidence>
<dbReference type="Proteomes" id="UP000503540">
    <property type="component" value="Chromosome"/>
</dbReference>
<reference evidence="3 4" key="1">
    <citation type="journal article" date="2019" name="ACS Chem. Biol.">
        <title>Identification and Mobilization of a Cryptic Antibiotic Biosynthesis Gene Locus from a Human-Pathogenic Nocardia Isolate.</title>
        <authorList>
            <person name="Herisse M."/>
            <person name="Ishida K."/>
            <person name="Porter J.L."/>
            <person name="Howden B."/>
            <person name="Hertweck C."/>
            <person name="Stinear T.P."/>
            <person name="Pidot S.J."/>
        </authorList>
    </citation>
    <scope>NUCLEOTIDE SEQUENCE [LARGE SCALE GENOMIC DNA]</scope>
    <source>
        <strain evidence="3 4">AUSMDU00012717</strain>
    </source>
</reference>
<evidence type="ECO:0000256" key="1">
    <source>
        <dbReference type="SAM" id="MobiDB-lite"/>
    </source>
</evidence>
<protein>
    <submittedName>
        <fullName evidence="3">Helix-turn-helix domain-containing protein</fullName>
    </submittedName>
</protein>
<dbReference type="Pfam" id="PF19054">
    <property type="entry name" value="DUF5753"/>
    <property type="match status" value="1"/>
</dbReference>
<keyword evidence="4" id="KW-1185">Reference proteome</keyword>
<dbReference type="EMBL" id="CP046172">
    <property type="protein sequence ID" value="QIS16803.1"/>
    <property type="molecule type" value="Genomic_DNA"/>
</dbReference>
<accession>A0A6G9YVE2</accession>